<dbReference type="Proteomes" id="UP001497644">
    <property type="component" value="Chromosome 4"/>
</dbReference>
<keyword evidence="4" id="KW-1185">Reference proteome</keyword>
<gene>
    <name evidence="3" type="ORF">LPLAT_LOCUS9409</name>
</gene>
<dbReference type="PROSITE" id="PS50157">
    <property type="entry name" value="ZINC_FINGER_C2H2_2"/>
    <property type="match status" value="2"/>
</dbReference>
<organism evidence="3 4">
    <name type="scientific">Lasius platythorax</name>
    <dbReference type="NCBI Taxonomy" id="488582"/>
    <lineage>
        <taxon>Eukaryota</taxon>
        <taxon>Metazoa</taxon>
        <taxon>Ecdysozoa</taxon>
        <taxon>Arthropoda</taxon>
        <taxon>Hexapoda</taxon>
        <taxon>Insecta</taxon>
        <taxon>Pterygota</taxon>
        <taxon>Neoptera</taxon>
        <taxon>Endopterygota</taxon>
        <taxon>Hymenoptera</taxon>
        <taxon>Apocrita</taxon>
        <taxon>Aculeata</taxon>
        <taxon>Formicoidea</taxon>
        <taxon>Formicidae</taxon>
        <taxon>Formicinae</taxon>
        <taxon>Lasius</taxon>
        <taxon>Lasius</taxon>
    </lineage>
</organism>
<dbReference type="PROSITE" id="PS00028">
    <property type="entry name" value="ZINC_FINGER_C2H2_1"/>
    <property type="match status" value="2"/>
</dbReference>
<evidence type="ECO:0000313" key="3">
    <source>
        <dbReference type="EMBL" id="CAL1683735.1"/>
    </source>
</evidence>
<keyword evidence="1" id="KW-0863">Zinc-finger</keyword>
<accession>A0AAV2NTB4</accession>
<proteinExistence type="predicted"/>
<dbReference type="EMBL" id="OZ034827">
    <property type="protein sequence ID" value="CAL1683735.1"/>
    <property type="molecule type" value="Genomic_DNA"/>
</dbReference>
<keyword evidence="1" id="KW-0479">Metal-binding</keyword>
<sequence length="532" mass="61061">MRAFNDTQLNKRSFRVSAGVTLRECSVVIIGSTCKICGRDFKCESDVSLHSRWRHNGSIGSLNDLCHEIYLEKFIIGQKCDICDVQFQTASDLKIHKRLIHKHGTRSKYRKRPGKETIRVKFKLYGTTTMDVNLNRKYLKMENNFRYFVNAGTQTPDSLEIEKHQDNRAADIDLFLSDHVVDNSHMQYIRPHKAANRYIVGKFTSTKGDTIAHSTSVVGRSLIEISNTPHRDVIPVSNGSCKENRRNLTSQENTASTWIRSFVNNLDIHDKENSEGKLNERKRENVYCQTEFLLNDNKGTLIYQRDKFDQTTLLTSKQISANEICDPIKQPNEGNKGNKGSAGLTNSLADSEEIIIDNENNNKVDETMTKHSLAPLTRNSFNRKNELIKGNSNIDDDVQEVLRITRRNLQSDINHESPNRTEREILVQNTVNETLTFPTRRESTICPEKCNAGFTANFEPSNYSTFTTVTESSYQFLANTFDKKLGIYLEDMHHYGIRYYNELAEINNNNVEEYAIYAHQGLFESRIQAEEP</sequence>
<evidence type="ECO:0000256" key="1">
    <source>
        <dbReference type="PROSITE-ProRule" id="PRU00042"/>
    </source>
</evidence>
<dbReference type="GO" id="GO:0008270">
    <property type="term" value="F:zinc ion binding"/>
    <property type="evidence" value="ECO:0007669"/>
    <property type="project" value="UniProtKB-KW"/>
</dbReference>
<dbReference type="InterPro" id="IPR013087">
    <property type="entry name" value="Znf_C2H2_type"/>
</dbReference>
<keyword evidence="1" id="KW-0862">Zinc</keyword>
<dbReference type="SMART" id="SM00355">
    <property type="entry name" value="ZnF_C2H2"/>
    <property type="match status" value="2"/>
</dbReference>
<feature type="domain" description="C2H2-type" evidence="2">
    <location>
        <begin position="78"/>
        <end position="101"/>
    </location>
</feature>
<dbReference type="AlphaFoldDB" id="A0AAV2NTB4"/>
<dbReference type="Pfam" id="PF12874">
    <property type="entry name" value="zf-met"/>
    <property type="match status" value="1"/>
</dbReference>
<name>A0AAV2NTB4_9HYME</name>
<evidence type="ECO:0000259" key="2">
    <source>
        <dbReference type="PROSITE" id="PS50157"/>
    </source>
</evidence>
<feature type="domain" description="C2H2-type" evidence="2">
    <location>
        <begin position="32"/>
        <end position="60"/>
    </location>
</feature>
<evidence type="ECO:0000313" key="4">
    <source>
        <dbReference type="Proteomes" id="UP001497644"/>
    </source>
</evidence>
<dbReference type="Gene3D" id="3.30.160.60">
    <property type="entry name" value="Classic Zinc Finger"/>
    <property type="match status" value="1"/>
</dbReference>
<reference evidence="3" key="1">
    <citation type="submission" date="2024-04" db="EMBL/GenBank/DDBJ databases">
        <authorList>
            <consortium name="Molecular Ecology Group"/>
        </authorList>
    </citation>
    <scope>NUCLEOTIDE SEQUENCE</scope>
</reference>
<protein>
    <recommendedName>
        <fullName evidence="2">C2H2-type domain-containing protein</fullName>
    </recommendedName>
</protein>